<dbReference type="HOGENOM" id="CLU_013783_3_0_1"/>
<evidence type="ECO:0000256" key="5">
    <source>
        <dbReference type="ARBA" id="ARBA00022525"/>
    </source>
</evidence>
<comment type="subcellular location">
    <subcellularLocation>
        <location evidence="3">Secreted</location>
        <location evidence="3">Extracellular space</location>
    </subcellularLocation>
</comment>
<dbReference type="GO" id="GO:0006508">
    <property type="term" value="P:proteolysis"/>
    <property type="evidence" value="ECO:0007669"/>
    <property type="project" value="UniProtKB-KW"/>
</dbReference>
<evidence type="ECO:0000256" key="2">
    <source>
        <dbReference type="ARBA" id="ARBA00002451"/>
    </source>
</evidence>
<keyword evidence="14" id="KW-0325">Glycoprotein</keyword>
<dbReference type="Proteomes" id="UP000039046">
    <property type="component" value="Unassembled WGS sequence"/>
</dbReference>
<feature type="binding site" evidence="15">
    <location>
        <position position="539"/>
    </location>
    <ligand>
        <name>Ca(2+)</name>
        <dbReference type="ChEBI" id="CHEBI:29108"/>
    </ligand>
</feature>
<evidence type="ECO:0000256" key="8">
    <source>
        <dbReference type="ARBA" id="ARBA00022729"/>
    </source>
</evidence>
<evidence type="ECO:0000256" key="12">
    <source>
        <dbReference type="ARBA" id="ARBA00023026"/>
    </source>
</evidence>
<dbReference type="InterPro" id="IPR050819">
    <property type="entry name" value="Tripeptidyl-peptidase_I"/>
</dbReference>
<keyword evidence="11 15" id="KW-0106">Calcium</keyword>
<protein>
    <recommendedName>
        <fullName evidence="4">tripeptidyl-peptidase II</fullName>
        <ecNumber evidence="4">3.4.14.10</ecNumber>
    </recommendedName>
</protein>
<feature type="binding site" evidence="15">
    <location>
        <position position="559"/>
    </location>
    <ligand>
        <name>Ca(2+)</name>
        <dbReference type="ChEBI" id="CHEBI:29108"/>
    </ligand>
</feature>
<evidence type="ECO:0000256" key="10">
    <source>
        <dbReference type="ARBA" id="ARBA00022825"/>
    </source>
</evidence>
<evidence type="ECO:0000256" key="9">
    <source>
        <dbReference type="ARBA" id="ARBA00022801"/>
    </source>
</evidence>
<evidence type="ECO:0000259" key="17">
    <source>
        <dbReference type="PROSITE" id="PS51695"/>
    </source>
</evidence>
<name>A0A0A1T921_9HYPO</name>
<dbReference type="Pfam" id="PF09286">
    <property type="entry name" value="Pro-kuma_activ"/>
    <property type="match status" value="1"/>
</dbReference>
<dbReference type="GO" id="GO:0046872">
    <property type="term" value="F:metal ion binding"/>
    <property type="evidence" value="ECO:0007669"/>
    <property type="project" value="UniProtKB-UniRule"/>
</dbReference>
<accession>A0A0A1T921</accession>
<evidence type="ECO:0000256" key="16">
    <source>
        <dbReference type="SAM" id="SignalP"/>
    </source>
</evidence>
<dbReference type="EC" id="3.4.14.10" evidence="4"/>
<dbReference type="FunFam" id="3.40.50.200:FF:000015">
    <property type="entry name" value="Tripeptidyl peptidase A"/>
    <property type="match status" value="1"/>
</dbReference>
<keyword evidence="9 15" id="KW-0378">Hydrolase</keyword>
<dbReference type="PROSITE" id="PS51695">
    <property type="entry name" value="SEDOLISIN"/>
    <property type="match status" value="1"/>
</dbReference>
<dbReference type="GO" id="GO:0008240">
    <property type="term" value="F:tripeptidyl-peptidase activity"/>
    <property type="evidence" value="ECO:0007669"/>
    <property type="project" value="UniProtKB-EC"/>
</dbReference>
<keyword evidence="5" id="KW-0964">Secreted</keyword>
<dbReference type="PANTHER" id="PTHR14218:SF15">
    <property type="entry name" value="TRIPEPTIDYL-PEPTIDASE 1"/>
    <property type="match status" value="1"/>
</dbReference>
<reference evidence="18 19" key="1">
    <citation type="journal article" date="2015" name="Genome Announc.">
        <title>Draft Genome Sequence and Gene Annotation of the Entomopathogenic Fungus Verticillium hemipterigenum.</title>
        <authorList>
            <person name="Horn F."/>
            <person name="Habel A."/>
            <person name="Scharf D.H."/>
            <person name="Dworschak J."/>
            <person name="Brakhage A.A."/>
            <person name="Guthke R."/>
            <person name="Hertweck C."/>
            <person name="Linde J."/>
        </authorList>
    </citation>
    <scope>NUCLEOTIDE SEQUENCE [LARGE SCALE GENOMIC DNA]</scope>
</reference>
<evidence type="ECO:0000256" key="7">
    <source>
        <dbReference type="ARBA" id="ARBA00022723"/>
    </source>
</evidence>
<gene>
    <name evidence="18" type="ORF">VHEMI01981</name>
</gene>
<sequence length="578" mass="62188">MSFMSLLMPVLVATLATASPLSSQIMTKQDLAGVPAGWELKAPAPGHMTMDMHIGLKEENLDTLRQRALQIADPDHADYGKHMSKAEIDALTAPSKATVDAVTEWLASHGVSAGEVNSGFMKVAVTVEKAEQMLSTNYGVYHDAARDRTTVRTTKYSLPKSVHDSISLIQPTTLFTDFGMGKARRQDKLITARASDAKKASACASGKFTPDCLREDYNISGYTPTNKTTIGMTGFLKEDPSTNDLSLFVQKYTKFPKDTSYSVVTINNGTNGNSGTGEANLDTQIVKGLTYPINNVFYSTGGQPPFTPDEGTTENTNEPYLDWVQYMVGLDTVPQTISNSYGDDEQTVPRDYADKVCTQFMKLGARGVSVLVSSGDEGAAGIRDKNGQAGCHLNDGSNAERFLPSFPPSCEWVTVVGGTTGSGTKEAGEHDGGGGFSNYYPQPDYQKAAVASYVKGLGKSLQGMYNTSGRAYPDISAAYNNFPIYLKGDLVYYGGTSAACPAVASVIALLNDYLVSQKRAPLGFLNPWLYKKGNDMIRDIAQGNNVDCHNKAAFPAKAGWDASTGWGVPDFVKMKKNL</sequence>
<feature type="domain" description="Peptidase S53" evidence="17">
    <location>
        <begin position="207"/>
        <end position="578"/>
    </location>
</feature>
<organism evidence="18 19">
    <name type="scientific">[Torrubiella] hemipterigena</name>
    <dbReference type="NCBI Taxonomy" id="1531966"/>
    <lineage>
        <taxon>Eukaryota</taxon>
        <taxon>Fungi</taxon>
        <taxon>Dikarya</taxon>
        <taxon>Ascomycota</taxon>
        <taxon>Pezizomycotina</taxon>
        <taxon>Sordariomycetes</taxon>
        <taxon>Hypocreomycetidae</taxon>
        <taxon>Hypocreales</taxon>
        <taxon>Clavicipitaceae</taxon>
        <taxon>Clavicipitaceae incertae sedis</taxon>
        <taxon>'Torrubiella' clade</taxon>
    </lineage>
</organism>
<dbReference type="CDD" id="cd11377">
    <property type="entry name" value="Pro-peptidase_S53"/>
    <property type="match status" value="1"/>
</dbReference>
<keyword evidence="10 15" id="KW-0720">Serine protease</keyword>
<comment type="cofactor">
    <cofactor evidence="15">
        <name>Ca(2+)</name>
        <dbReference type="ChEBI" id="CHEBI:29108"/>
    </cofactor>
    <text evidence="15">Binds 1 Ca(2+) ion per subunit.</text>
</comment>
<evidence type="ECO:0000256" key="1">
    <source>
        <dbReference type="ARBA" id="ARBA00001910"/>
    </source>
</evidence>
<comment type="catalytic activity">
    <reaction evidence="1">
        <text>Release of an N-terminal tripeptide from a polypeptide.</text>
        <dbReference type="EC" id="3.4.14.10"/>
    </reaction>
</comment>
<evidence type="ECO:0000313" key="19">
    <source>
        <dbReference type="Proteomes" id="UP000039046"/>
    </source>
</evidence>
<dbReference type="InterPro" id="IPR015366">
    <property type="entry name" value="S53_propep"/>
</dbReference>
<keyword evidence="6 15" id="KW-0645">Protease</keyword>
<keyword evidence="8 16" id="KW-0732">Signal</keyword>
<dbReference type="STRING" id="1531966.A0A0A1T921"/>
<dbReference type="SUPFAM" id="SSF54897">
    <property type="entry name" value="Protease propeptides/inhibitors"/>
    <property type="match status" value="1"/>
</dbReference>
<dbReference type="GO" id="GO:0004252">
    <property type="term" value="F:serine-type endopeptidase activity"/>
    <property type="evidence" value="ECO:0007669"/>
    <property type="project" value="UniProtKB-UniRule"/>
</dbReference>
<evidence type="ECO:0000313" key="18">
    <source>
        <dbReference type="EMBL" id="CEJ81874.1"/>
    </source>
</evidence>
<dbReference type="SMART" id="SM00944">
    <property type="entry name" value="Pro-kuma_activ"/>
    <property type="match status" value="1"/>
</dbReference>
<dbReference type="SUPFAM" id="SSF52743">
    <property type="entry name" value="Subtilisin-like"/>
    <property type="match status" value="1"/>
</dbReference>
<dbReference type="Gene3D" id="3.40.50.200">
    <property type="entry name" value="Peptidase S8/S53 domain"/>
    <property type="match status" value="1"/>
</dbReference>
<dbReference type="AlphaFoldDB" id="A0A0A1T921"/>
<dbReference type="InterPro" id="IPR030400">
    <property type="entry name" value="Sedolisin_dom"/>
</dbReference>
<dbReference type="Pfam" id="PF00082">
    <property type="entry name" value="Peptidase_S8"/>
    <property type="match status" value="1"/>
</dbReference>
<feature type="active site" description="Charge relay system" evidence="15">
    <location>
        <position position="282"/>
    </location>
</feature>
<dbReference type="MEROPS" id="S53.010"/>
<keyword evidence="13" id="KW-0865">Zymogen</keyword>
<dbReference type="EMBL" id="CDHN01000001">
    <property type="protein sequence ID" value="CEJ81874.1"/>
    <property type="molecule type" value="Genomic_DNA"/>
</dbReference>
<feature type="binding site" evidence="15">
    <location>
        <position position="540"/>
    </location>
    <ligand>
        <name>Ca(2+)</name>
        <dbReference type="ChEBI" id="CHEBI:29108"/>
    </ligand>
</feature>
<evidence type="ECO:0000256" key="6">
    <source>
        <dbReference type="ARBA" id="ARBA00022670"/>
    </source>
</evidence>
<dbReference type="OrthoDB" id="409122at2759"/>
<dbReference type="PANTHER" id="PTHR14218">
    <property type="entry name" value="PROTEASE S8 TRIPEPTIDYL PEPTIDASE I CLN2"/>
    <property type="match status" value="1"/>
</dbReference>
<feature type="active site" description="Charge relay system" evidence="15">
    <location>
        <position position="278"/>
    </location>
</feature>
<feature type="active site" description="Charge relay system" evidence="15">
    <location>
        <position position="497"/>
    </location>
</feature>
<evidence type="ECO:0000256" key="11">
    <source>
        <dbReference type="ARBA" id="ARBA00022837"/>
    </source>
</evidence>
<feature type="signal peptide" evidence="16">
    <location>
        <begin position="1"/>
        <end position="18"/>
    </location>
</feature>
<evidence type="ECO:0000256" key="14">
    <source>
        <dbReference type="ARBA" id="ARBA00023180"/>
    </source>
</evidence>
<evidence type="ECO:0000256" key="4">
    <source>
        <dbReference type="ARBA" id="ARBA00012462"/>
    </source>
</evidence>
<evidence type="ECO:0000256" key="3">
    <source>
        <dbReference type="ARBA" id="ARBA00004239"/>
    </source>
</evidence>
<dbReference type="InterPro" id="IPR036852">
    <property type="entry name" value="Peptidase_S8/S53_dom_sf"/>
</dbReference>
<dbReference type="GO" id="GO:0005576">
    <property type="term" value="C:extracellular region"/>
    <property type="evidence" value="ECO:0007669"/>
    <property type="project" value="UniProtKB-SubCell"/>
</dbReference>
<dbReference type="InterPro" id="IPR000209">
    <property type="entry name" value="Peptidase_S8/S53_dom"/>
</dbReference>
<keyword evidence="12" id="KW-0843">Virulence</keyword>
<keyword evidence="7 15" id="KW-0479">Metal-binding</keyword>
<proteinExistence type="predicted"/>
<feature type="binding site" evidence="15">
    <location>
        <position position="561"/>
    </location>
    <ligand>
        <name>Ca(2+)</name>
        <dbReference type="ChEBI" id="CHEBI:29108"/>
    </ligand>
</feature>
<evidence type="ECO:0000256" key="15">
    <source>
        <dbReference type="PROSITE-ProRule" id="PRU01032"/>
    </source>
</evidence>
<comment type="function">
    <text evidence="2">Secreted tripeptidyl-peptidase which degrades proteins at acidic pHs and is involved in virulence.</text>
</comment>
<evidence type="ECO:0000256" key="13">
    <source>
        <dbReference type="ARBA" id="ARBA00023145"/>
    </source>
</evidence>
<dbReference type="CDD" id="cd04056">
    <property type="entry name" value="Peptidases_S53"/>
    <property type="match status" value="1"/>
</dbReference>
<feature type="chain" id="PRO_5001979030" description="tripeptidyl-peptidase II" evidence="16">
    <location>
        <begin position="19"/>
        <end position="578"/>
    </location>
</feature>
<keyword evidence="19" id="KW-1185">Reference proteome</keyword>